<proteinExistence type="predicted"/>
<reference evidence="1" key="1">
    <citation type="submission" date="2017-05" db="UniProtKB">
        <authorList>
            <consortium name="EnsemblMetazoa"/>
        </authorList>
    </citation>
    <scope>IDENTIFICATION</scope>
</reference>
<dbReference type="EnsemblMetazoa" id="Aqu2.1.30777_001">
    <property type="protein sequence ID" value="Aqu2.1.30777_001"/>
    <property type="gene ID" value="Aqu2.1.30777"/>
</dbReference>
<protein>
    <recommendedName>
        <fullName evidence="2">TTF-type domain-containing protein</fullName>
    </recommendedName>
</protein>
<dbReference type="AlphaFoldDB" id="A0A1X7UTS8"/>
<evidence type="ECO:0000313" key="1">
    <source>
        <dbReference type="EnsemblMetazoa" id="Aqu2.1.30777_001"/>
    </source>
</evidence>
<sequence>MPPPSVLPSSYGHGCMRKFNVDWLRKYSWLPYSPSLNGVFCGPCSILLTESKRNGKGILVNTPFSNWVKISSTLRNHSQFSYHSKTIVAADALKTTTEIHPGELMFKQVQHYNVKLNGIEDIFFNKSYGQSNILANKAYHFVEPSKV</sequence>
<evidence type="ECO:0008006" key="2">
    <source>
        <dbReference type="Google" id="ProtNLM"/>
    </source>
</evidence>
<name>A0A1X7UTS8_AMPQE</name>
<accession>A0A1X7UTS8</accession>
<dbReference type="InParanoid" id="A0A1X7UTS8"/>
<organism evidence="1">
    <name type="scientific">Amphimedon queenslandica</name>
    <name type="common">Sponge</name>
    <dbReference type="NCBI Taxonomy" id="400682"/>
    <lineage>
        <taxon>Eukaryota</taxon>
        <taxon>Metazoa</taxon>
        <taxon>Porifera</taxon>
        <taxon>Demospongiae</taxon>
        <taxon>Heteroscleromorpha</taxon>
        <taxon>Haplosclerida</taxon>
        <taxon>Niphatidae</taxon>
        <taxon>Amphimedon</taxon>
    </lineage>
</organism>